<gene>
    <name evidence="8" type="ORF">EQF91_05225</name>
</gene>
<dbReference type="EMBL" id="SCFR01000016">
    <property type="protein sequence ID" value="TFF65797.1"/>
    <property type="molecule type" value="Genomic_DNA"/>
</dbReference>
<evidence type="ECO:0000256" key="7">
    <source>
        <dbReference type="SAM" id="SignalP"/>
    </source>
</evidence>
<reference evidence="8 9" key="1">
    <citation type="submission" date="2019-01" db="EMBL/GenBank/DDBJ databases">
        <title>Draft Genome Sequences of Helcococcus ovis Strains Isolated from the Uterus and Vagina of Dairy Cows with Metritis.</title>
        <authorList>
            <person name="Cunha F."/>
            <person name="Jeon S.J."/>
            <person name="Kutzer P."/>
            <person name="Galvao K.N."/>
        </authorList>
    </citation>
    <scope>NUCLEOTIDE SEQUENCE [LARGE SCALE GENOMIC DNA]</scope>
    <source>
        <strain evidence="8 9">KG-37</strain>
    </source>
</reference>
<dbReference type="SUPFAM" id="SSF53850">
    <property type="entry name" value="Periplasmic binding protein-like II"/>
    <property type="match status" value="1"/>
</dbReference>
<dbReference type="Proteomes" id="UP000297454">
    <property type="component" value="Unassembled WGS sequence"/>
</dbReference>
<evidence type="ECO:0000313" key="8">
    <source>
        <dbReference type="EMBL" id="TFF65797.1"/>
    </source>
</evidence>
<keyword evidence="9" id="KW-1185">Reference proteome</keyword>
<feature type="chain" id="PRO_5043198996" description="Lipoprotein" evidence="7">
    <location>
        <begin position="20"/>
        <end position="278"/>
    </location>
</feature>
<dbReference type="PANTHER" id="PTHR30429:SF0">
    <property type="entry name" value="METHIONINE-BINDING LIPOPROTEIN METQ"/>
    <property type="match status" value="1"/>
</dbReference>
<dbReference type="PROSITE" id="PS51257">
    <property type="entry name" value="PROKAR_LIPOPROTEIN"/>
    <property type="match status" value="1"/>
</dbReference>
<dbReference type="GeneID" id="97031149"/>
<dbReference type="OrthoDB" id="9812878at2"/>
<organism evidence="8 9">
    <name type="scientific">Helcococcus ovis</name>
    <dbReference type="NCBI Taxonomy" id="72026"/>
    <lineage>
        <taxon>Bacteria</taxon>
        <taxon>Bacillati</taxon>
        <taxon>Bacillota</taxon>
        <taxon>Tissierellia</taxon>
        <taxon>Tissierellales</taxon>
        <taxon>Peptoniphilaceae</taxon>
        <taxon>Helcococcus</taxon>
    </lineage>
</organism>
<dbReference type="GO" id="GO:0016020">
    <property type="term" value="C:membrane"/>
    <property type="evidence" value="ECO:0007669"/>
    <property type="project" value="UniProtKB-SubCell"/>
</dbReference>
<evidence type="ECO:0008006" key="10">
    <source>
        <dbReference type="Google" id="ProtNLM"/>
    </source>
</evidence>
<dbReference type="Pfam" id="PF03180">
    <property type="entry name" value="Lipoprotein_9"/>
    <property type="match status" value="1"/>
</dbReference>
<comment type="similarity">
    <text evidence="2">Belongs to the NlpA lipoprotein family.</text>
</comment>
<protein>
    <recommendedName>
        <fullName evidence="10">Lipoprotein</fullName>
    </recommendedName>
</protein>
<keyword evidence="4" id="KW-0472">Membrane</keyword>
<keyword evidence="6" id="KW-0449">Lipoprotein</keyword>
<comment type="subcellular location">
    <subcellularLocation>
        <location evidence="1">Membrane</location>
        <topology evidence="1">Lipid-anchor</topology>
    </subcellularLocation>
</comment>
<feature type="signal peptide" evidence="7">
    <location>
        <begin position="1"/>
        <end position="19"/>
    </location>
</feature>
<evidence type="ECO:0000256" key="2">
    <source>
        <dbReference type="ARBA" id="ARBA00008973"/>
    </source>
</evidence>
<evidence type="ECO:0000256" key="6">
    <source>
        <dbReference type="ARBA" id="ARBA00023288"/>
    </source>
</evidence>
<evidence type="ECO:0000313" key="9">
    <source>
        <dbReference type="Proteomes" id="UP000297454"/>
    </source>
</evidence>
<keyword evidence="5" id="KW-0564">Palmitate</keyword>
<evidence type="ECO:0000256" key="3">
    <source>
        <dbReference type="ARBA" id="ARBA00022729"/>
    </source>
</evidence>
<dbReference type="RefSeq" id="WP_134711066.1">
    <property type="nucleotide sequence ID" value="NZ_CP119081.1"/>
</dbReference>
<name>A0A4V3IY81_9FIRM</name>
<evidence type="ECO:0000256" key="1">
    <source>
        <dbReference type="ARBA" id="ARBA00004635"/>
    </source>
</evidence>
<proteinExistence type="inferred from homology"/>
<dbReference type="InterPro" id="IPR004872">
    <property type="entry name" value="Lipoprotein_NlpA"/>
</dbReference>
<accession>A0A4V3IY81</accession>
<keyword evidence="3 7" id="KW-0732">Signal</keyword>
<evidence type="ECO:0000256" key="4">
    <source>
        <dbReference type="ARBA" id="ARBA00023136"/>
    </source>
</evidence>
<dbReference type="AlphaFoldDB" id="A0A4V3IY81"/>
<dbReference type="PANTHER" id="PTHR30429">
    <property type="entry name" value="D-METHIONINE-BINDING LIPOPROTEIN METQ"/>
    <property type="match status" value="1"/>
</dbReference>
<evidence type="ECO:0000256" key="5">
    <source>
        <dbReference type="ARBA" id="ARBA00023139"/>
    </source>
</evidence>
<sequence length="278" mass="31292">MKKLLTVLLVFSALLVGCAGNSQKQIKMNETSKKLNKEIEVIKVAAHTNPMTTMLKLIEPDLKEKGYKLELVAVSDNVQANVALQNKEVDANFFQHEPFMAQFNEKNKGNLVKVTPVYNALVAFYSKTIKSLDELKDGAIVSIPNDPTNKARALRLLASSKLIELKDPNSYKVSVDDIVKNPKNLKFKEWGLLNLNEAYQESDLTFNYPTYIEALKLKPLENGLILEPDADKIFSIIIAARKDNRDSEKIKVLKDVMNGEKIKKFIEEKLKGHAKAAF</sequence>
<dbReference type="Gene3D" id="3.40.190.10">
    <property type="entry name" value="Periplasmic binding protein-like II"/>
    <property type="match status" value="2"/>
</dbReference>
<comment type="caution">
    <text evidence="8">The sequence shown here is derived from an EMBL/GenBank/DDBJ whole genome shotgun (WGS) entry which is preliminary data.</text>
</comment>